<dbReference type="EMBL" id="CBTJ020000079">
    <property type="protein sequence ID" value="CDI03852.1"/>
    <property type="molecule type" value="Genomic_DNA"/>
</dbReference>
<dbReference type="AlphaFoldDB" id="W6M8D1"/>
<protein>
    <submittedName>
        <fullName evidence="1">Uncharacterized protein</fullName>
    </submittedName>
</protein>
<evidence type="ECO:0000313" key="2">
    <source>
        <dbReference type="Proteomes" id="UP000035760"/>
    </source>
</evidence>
<name>W6M8D1_9GAMM</name>
<sequence length="56" mass="6178">MSEAKALACLPRPVLFRVPRSTTSVEDAPVFIAFVRARTPSSEHHQRHPIHNTGSA</sequence>
<evidence type="ECO:0000313" key="1">
    <source>
        <dbReference type="EMBL" id="CDI03852.1"/>
    </source>
</evidence>
<organism evidence="1 2">
    <name type="scientific">Candidatus Competibacter denitrificans Run_A_D11</name>
    <dbReference type="NCBI Taxonomy" id="1400863"/>
    <lineage>
        <taxon>Bacteria</taxon>
        <taxon>Pseudomonadati</taxon>
        <taxon>Pseudomonadota</taxon>
        <taxon>Gammaproteobacteria</taxon>
        <taxon>Candidatus Competibacteraceae</taxon>
        <taxon>Candidatus Competibacter</taxon>
    </lineage>
</organism>
<comment type="caution">
    <text evidence="1">The sequence shown here is derived from an EMBL/GenBank/DDBJ whole genome shotgun (WGS) entry which is preliminary data.</text>
</comment>
<dbReference type="Proteomes" id="UP000035760">
    <property type="component" value="Unassembled WGS sequence"/>
</dbReference>
<accession>W6M8D1</accession>
<reference evidence="1" key="1">
    <citation type="submission" date="2013-07" db="EMBL/GenBank/DDBJ databases">
        <authorList>
            <person name="McIlroy S."/>
        </authorList>
    </citation>
    <scope>NUCLEOTIDE SEQUENCE [LARGE SCALE GENOMIC DNA]</scope>
    <source>
        <strain evidence="1">Run_A_D11</strain>
    </source>
</reference>
<proteinExistence type="predicted"/>
<reference evidence="1" key="2">
    <citation type="submission" date="2014-03" db="EMBL/GenBank/DDBJ databases">
        <title>Candidatus Competibacter-lineage genomes retrieved from metagenomes reveal functional metabolic diversity.</title>
        <authorList>
            <person name="McIlroy S.J."/>
            <person name="Albertsen M."/>
            <person name="Andresen E.K."/>
            <person name="Saunders A.M."/>
            <person name="Kristiansen R."/>
            <person name="Stokholm-Bjerregaard M."/>
            <person name="Nielsen K.L."/>
            <person name="Nielsen P.H."/>
        </authorList>
    </citation>
    <scope>NUCLEOTIDE SEQUENCE</scope>
    <source>
        <strain evidence="1">Run_A_D11</strain>
    </source>
</reference>
<keyword evidence="2" id="KW-1185">Reference proteome</keyword>
<gene>
    <name evidence="1" type="ORF">BN873_690004</name>
</gene>